<dbReference type="FunFam" id="3.40.50.2000:FF:000054">
    <property type="entry name" value="Glycosyltransferase"/>
    <property type="match status" value="1"/>
</dbReference>
<name>A0A151S5H7_CAJCA</name>
<dbReference type="InterPro" id="IPR035595">
    <property type="entry name" value="UDP_glycos_trans_CS"/>
</dbReference>
<organism evidence="6 7">
    <name type="scientific">Cajanus cajan</name>
    <name type="common">Pigeon pea</name>
    <name type="synonym">Cajanus indicus</name>
    <dbReference type="NCBI Taxonomy" id="3821"/>
    <lineage>
        <taxon>Eukaryota</taxon>
        <taxon>Viridiplantae</taxon>
        <taxon>Streptophyta</taxon>
        <taxon>Embryophyta</taxon>
        <taxon>Tracheophyta</taxon>
        <taxon>Spermatophyta</taxon>
        <taxon>Magnoliopsida</taxon>
        <taxon>eudicotyledons</taxon>
        <taxon>Gunneridae</taxon>
        <taxon>Pentapetalae</taxon>
        <taxon>rosids</taxon>
        <taxon>fabids</taxon>
        <taxon>Fabales</taxon>
        <taxon>Fabaceae</taxon>
        <taxon>Papilionoideae</taxon>
        <taxon>50 kb inversion clade</taxon>
        <taxon>NPAAA clade</taxon>
        <taxon>indigoferoid/millettioid clade</taxon>
        <taxon>Phaseoleae</taxon>
        <taxon>Cajanus</taxon>
    </lineage>
</organism>
<dbReference type="GO" id="GO:0008194">
    <property type="term" value="F:UDP-glycosyltransferase activity"/>
    <property type="evidence" value="ECO:0007669"/>
    <property type="project" value="InterPro"/>
</dbReference>
<keyword evidence="7" id="KW-1185">Reference proteome</keyword>
<evidence type="ECO:0000256" key="5">
    <source>
        <dbReference type="RuleBase" id="RU362057"/>
    </source>
</evidence>
<dbReference type="AlphaFoldDB" id="A0A151S5H7"/>
<evidence type="ECO:0000256" key="4">
    <source>
        <dbReference type="RuleBase" id="RU003718"/>
    </source>
</evidence>
<evidence type="ECO:0000256" key="1">
    <source>
        <dbReference type="ARBA" id="ARBA00009995"/>
    </source>
</evidence>
<evidence type="ECO:0000313" key="6">
    <source>
        <dbReference type="EMBL" id="KYP50080.1"/>
    </source>
</evidence>
<dbReference type="FunFam" id="3.40.50.2000:FF:000051">
    <property type="entry name" value="Glycosyltransferase"/>
    <property type="match status" value="1"/>
</dbReference>
<dbReference type="EC" id="2.4.1.-" evidence="5"/>
<gene>
    <name evidence="6" type="ORF">KK1_028154</name>
</gene>
<dbReference type="Pfam" id="PF00201">
    <property type="entry name" value="UDPGT"/>
    <property type="match status" value="1"/>
</dbReference>
<dbReference type="SUPFAM" id="SSF53756">
    <property type="entry name" value="UDP-Glycosyltransferase/glycogen phosphorylase"/>
    <property type="match status" value="1"/>
</dbReference>
<evidence type="ECO:0000313" key="7">
    <source>
        <dbReference type="Proteomes" id="UP000075243"/>
    </source>
</evidence>
<protein>
    <recommendedName>
        <fullName evidence="5">Glycosyltransferase</fullName>
        <ecNumber evidence="5">2.4.1.-</ecNumber>
    </recommendedName>
</protein>
<accession>A0A151S5H7</accession>
<reference evidence="6" key="1">
    <citation type="journal article" date="2012" name="Nat. Biotechnol.">
        <title>Draft genome sequence of pigeonpea (Cajanus cajan), an orphan legume crop of resource-poor farmers.</title>
        <authorList>
            <person name="Varshney R.K."/>
            <person name="Chen W."/>
            <person name="Li Y."/>
            <person name="Bharti A.K."/>
            <person name="Saxena R.K."/>
            <person name="Schlueter J.A."/>
            <person name="Donoghue M.T."/>
            <person name="Azam S."/>
            <person name="Fan G."/>
            <person name="Whaley A.M."/>
            <person name="Farmer A.D."/>
            <person name="Sheridan J."/>
            <person name="Iwata A."/>
            <person name="Tuteja R."/>
            <person name="Penmetsa R.V."/>
            <person name="Wu W."/>
            <person name="Upadhyaya H.D."/>
            <person name="Yang S.P."/>
            <person name="Shah T."/>
            <person name="Saxena K.B."/>
            <person name="Michael T."/>
            <person name="McCombie W.R."/>
            <person name="Yang B."/>
            <person name="Zhang G."/>
            <person name="Yang H."/>
            <person name="Wang J."/>
            <person name="Spillane C."/>
            <person name="Cook D.R."/>
            <person name="May G.D."/>
            <person name="Xu X."/>
            <person name="Jackson S.A."/>
        </authorList>
    </citation>
    <scope>NUCLEOTIDE SEQUENCE [LARGE SCALE GENOMIC DNA]</scope>
</reference>
<evidence type="ECO:0000256" key="3">
    <source>
        <dbReference type="ARBA" id="ARBA00022679"/>
    </source>
</evidence>
<dbReference type="InterPro" id="IPR002213">
    <property type="entry name" value="UDP_glucos_trans"/>
</dbReference>
<keyword evidence="2 4" id="KW-0328">Glycosyltransferase</keyword>
<dbReference type="Gramene" id="C.cajan_30118.t">
    <property type="protein sequence ID" value="C.cajan_30118.t.cds1"/>
    <property type="gene ID" value="C.cajan_30118"/>
</dbReference>
<dbReference type="EMBL" id="KQ483462">
    <property type="protein sequence ID" value="KYP50080.1"/>
    <property type="molecule type" value="Genomic_DNA"/>
</dbReference>
<evidence type="ECO:0000256" key="2">
    <source>
        <dbReference type="ARBA" id="ARBA00022676"/>
    </source>
</evidence>
<dbReference type="PROSITE" id="PS00375">
    <property type="entry name" value="UDPGT"/>
    <property type="match status" value="1"/>
</dbReference>
<keyword evidence="3 4" id="KW-0808">Transferase</keyword>
<dbReference type="PANTHER" id="PTHR48046">
    <property type="entry name" value="UDP-GLYCOSYLTRANSFERASE 72E1"/>
    <property type="match status" value="1"/>
</dbReference>
<comment type="similarity">
    <text evidence="1 4">Belongs to the UDP-glycosyltransferase family.</text>
</comment>
<dbReference type="OMA" id="MVRKIMV"/>
<dbReference type="Proteomes" id="UP000075243">
    <property type="component" value="Unassembled WGS sequence"/>
</dbReference>
<sequence length="480" mass="52585">MEQHNPTHVVLVSSPGLGHIIPMIELAKRFVLQHNFKATVLAVTSQTSTAEKQILNSALTPSLCHVIEIPSPDITDLVQPNDAVLTHLSVIMRQAKPAVKSILSKATPRPSALIVDPFCHESIPLARELNILSHVYLASHAWALALIVYSPVLDQQIEGQYVDQKEPLKIPGCNPVRPEDVFDPMLDRNDSQYQEYLKLAKGILQSDGVLVNTWEELQHETLEAFREGGLLSEALSMKIPVYAVGPLVREPESDTSSVTQSLLTWLDEQPSESVVYVSFGSGGMLSCEQMRELAWGLELSERRFVWVVRAPTENAADAAFFTTGSDAGDEVAKYLPEGFLSRTRGLGLLVPGWAQQMSILRHGSVGGFVSHCGWGSTLESLTNGVPLVAWPLYAEQRMNATLLAEELGLAVRPKVLPTKKVVGREEIARMVREVIPDDQSLTSNSVRERVKEMQQSALNALSEGGSSYVELSAVAKSIEG</sequence>
<proteinExistence type="inferred from homology"/>
<dbReference type="Gene3D" id="3.40.50.2000">
    <property type="entry name" value="Glycogen Phosphorylase B"/>
    <property type="match status" value="2"/>
</dbReference>
<dbReference type="STRING" id="3821.A0A151S5H7"/>
<dbReference type="PANTHER" id="PTHR48046:SF1">
    <property type="entry name" value="GLYCOSYLTRANSFERASE-RELATED"/>
    <property type="match status" value="1"/>
</dbReference>
<dbReference type="CDD" id="cd03784">
    <property type="entry name" value="GT1_Gtf-like"/>
    <property type="match status" value="1"/>
</dbReference>